<dbReference type="EMBL" id="KN123186">
    <property type="protein sequence ID" value="KFO26419.1"/>
    <property type="molecule type" value="Genomic_DNA"/>
</dbReference>
<dbReference type="AlphaFoldDB" id="A0A091D2T9"/>
<feature type="region of interest" description="Disordered" evidence="1">
    <location>
        <begin position="1"/>
        <end position="22"/>
    </location>
</feature>
<protein>
    <submittedName>
        <fullName evidence="2">Uncharacterized protein</fullName>
    </submittedName>
</protein>
<evidence type="ECO:0000313" key="2">
    <source>
        <dbReference type="EMBL" id="KFO26419.1"/>
    </source>
</evidence>
<evidence type="ECO:0000313" key="3">
    <source>
        <dbReference type="Proteomes" id="UP000028990"/>
    </source>
</evidence>
<reference evidence="2 3" key="1">
    <citation type="submission" date="2013-11" db="EMBL/GenBank/DDBJ databases">
        <title>The Damaraland mole rat (Fukomys damarensis) genome and evolution of African mole rats.</title>
        <authorList>
            <person name="Gladyshev V.N."/>
            <person name="Fang X."/>
        </authorList>
    </citation>
    <scope>NUCLEOTIDE SEQUENCE [LARGE SCALE GENOMIC DNA]</scope>
    <source>
        <tissue evidence="2">Liver</tissue>
    </source>
</reference>
<name>A0A091D2T9_FUKDA</name>
<gene>
    <name evidence="2" type="ORF">H920_12206</name>
</gene>
<sequence>MGPAVSVCVSGRPPRTPHESPSALFLQHHSRTAAEPLEDLETDSWSVASLGSIINTVSESGRDVPLGIWGGKHEQFEYIFISGYGLCRGPCAPQLGGFLGFFSSPAYQRESRPTHIHRTREPHTEEEAQPEPCADEHRGEGIYPANVPFCVWGSGSQELGPQLAL</sequence>
<accession>A0A091D2T9</accession>
<dbReference type="Proteomes" id="UP000028990">
    <property type="component" value="Unassembled WGS sequence"/>
</dbReference>
<organism evidence="2 3">
    <name type="scientific">Fukomys damarensis</name>
    <name type="common">Damaraland mole rat</name>
    <name type="synonym">Cryptomys damarensis</name>
    <dbReference type="NCBI Taxonomy" id="885580"/>
    <lineage>
        <taxon>Eukaryota</taxon>
        <taxon>Metazoa</taxon>
        <taxon>Chordata</taxon>
        <taxon>Craniata</taxon>
        <taxon>Vertebrata</taxon>
        <taxon>Euteleostomi</taxon>
        <taxon>Mammalia</taxon>
        <taxon>Eutheria</taxon>
        <taxon>Euarchontoglires</taxon>
        <taxon>Glires</taxon>
        <taxon>Rodentia</taxon>
        <taxon>Hystricomorpha</taxon>
        <taxon>Bathyergidae</taxon>
        <taxon>Fukomys</taxon>
    </lineage>
</organism>
<keyword evidence="3" id="KW-1185">Reference proteome</keyword>
<feature type="compositionally biased region" description="Basic and acidic residues" evidence="1">
    <location>
        <begin position="110"/>
        <end position="126"/>
    </location>
</feature>
<feature type="region of interest" description="Disordered" evidence="1">
    <location>
        <begin position="110"/>
        <end position="138"/>
    </location>
</feature>
<evidence type="ECO:0000256" key="1">
    <source>
        <dbReference type="SAM" id="MobiDB-lite"/>
    </source>
</evidence>
<proteinExistence type="predicted"/>